<evidence type="ECO:0000256" key="4">
    <source>
        <dbReference type="ARBA" id="ARBA00022692"/>
    </source>
</evidence>
<evidence type="ECO:0000256" key="6">
    <source>
        <dbReference type="ARBA" id="ARBA00022840"/>
    </source>
</evidence>
<evidence type="ECO:0000259" key="10">
    <source>
        <dbReference type="PROSITE" id="PS50929"/>
    </source>
</evidence>
<comment type="caution">
    <text evidence="11">The sequence shown here is derived from an EMBL/GenBank/DDBJ whole genome shotgun (WGS) entry which is preliminary data.</text>
</comment>
<evidence type="ECO:0000256" key="7">
    <source>
        <dbReference type="ARBA" id="ARBA00022989"/>
    </source>
</evidence>
<evidence type="ECO:0000313" key="12">
    <source>
        <dbReference type="Proteomes" id="UP000663823"/>
    </source>
</evidence>
<dbReference type="Pfam" id="PF00664">
    <property type="entry name" value="ABC_membrane"/>
    <property type="match status" value="1"/>
</dbReference>
<dbReference type="Gene3D" id="1.20.1560.10">
    <property type="entry name" value="ABC transporter type 1, transmembrane domain"/>
    <property type="match status" value="1"/>
</dbReference>
<dbReference type="GO" id="GO:0005524">
    <property type="term" value="F:ATP binding"/>
    <property type="evidence" value="ECO:0007669"/>
    <property type="project" value="UniProtKB-KW"/>
</dbReference>
<keyword evidence="4 9" id="KW-0812">Transmembrane</keyword>
<evidence type="ECO:0000313" key="11">
    <source>
        <dbReference type="EMBL" id="CAF4331481.1"/>
    </source>
</evidence>
<dbReference type="PROSITE" id="PS50929">
    <property type="entry name" value="ABC_TM1F"/>
    <property type="match status" value="1"/>
</dbReference>
<dbReference type="GO" id="GO:0016020">
    <property type="term" value="C:membrane"/>
    <property type="evidence" value="ECO:0007669"/>
    <property type="project" value="UniProtKB-SubCell"/>
</dbReference>
<sequence>RAPVFFFDTNPIGRVVNRFSKDISCIDEKLSDVTYNFVDVFFTISSTVILIAFVQPLSLISMVLVAFIMERVRRMFTPAVQDIKRLE</sequence>
<keyword evidence="3" id="KW-0813">Transport</keyword>
<keyword evidence="8 9" id="KW-0472">Membrane</keyword>
<evidence type="ECO:0000256" key="3">
    <source>
        <dbReference type="ARBA" id="ARBA00022448"/>
    </source>
</evidence>
<dbReference type="InterPro" id="IPR036640">
    <property type="entry name" value="ABC1_TM_sf"/>
</dbReference>
<dbReference type="EMBL" id="CAJOAX010057005">
    <property type="protein sequence ID" value="CAF4331481.1"/>
    <property type="molecule type" value="Genomic_DNA"/>
</dbReference>
<protein>
    <recommendedName>
        <fullName evidence="10">ABC transmembrane type-1 domain-containing protein</fullName>
    </recommendedName>
</protein>
<evidence type="ECO:0000256" key="9">
    <source>
        <dbReference type="SAM" id="Phobius"/>
    </source>
</evidence>
<feature type="non-terminal residue" evidence="11">
    <location>
        <position position="87"/>
    </location>
</feature>
<evidence type="ECO:0000256" key="2">
    <source>
        <dbReference type="ARBA" id="ARBA00009726"/>
    </source>
</evidence>
<name>A0A820JUJ5_9BILA</name>
<evidence type="ECO:0000256" key="1">
    <source>
        <dbReference type="ARBA" id="ARBA00004141"/>
    </source>
</evidence>
<keyword evidence="6" id="KW-0067">ATP-binding</keyword>
<reference evidence="11" key="1">
    <citation type="submission" date="2021-02" db="EMBL/GenBank/DDBJ databases">
        <authorList>
            <person name="Nowell W R."/>
        </authorList>
    </citation>
    <scope>NUCLEOTIDE SEQUENCE</scope>
</reference>
<dbReference type="InterPro" id="IPR011527">
    <property type="entry name" value="ABC1_TM_dom"/>
</dbReference>
<dbReference type="SUPFAM" id="SSF90123">
    <property type="entry name" value="ABC transporter transmembrane region"/>
    <property type="match status" value="1"/>
</dbReference>
<proteinExistence type="inferred from homology"/>
<dbReference type="InterPro" id="IPR050173">
    <property type="entry name" value="ABC_transporter_C-like"/>
</dbReference>
<dbReference type="Proteomes" id="UP000663823">
    <property type="component" value="Unassembled WGS sequence"/>
</dbReference>
<dbReference type="GO" id="GO:0140359">
    <property type="term" value="F:ABC-type transporter activity"/>
    <property type="evidence" value="ECO:0007669"/>
    <property type="project" value="InterPro"/>
</dbReference>
<feature type="transmembrane region" description="Helical" evidence="9">
    <location>
        <begin position="40"/>
        <end position="68"/>
    </location>
</feature>
<gene>
    <name evidence="11" type="ORF">OTI717_LOCUS42976</name>
</gene>
<dbReference type="AlphaFoldDB" id="A0A820JUJ5"/>
<keyword evidence="5" id="KW-0547">Nucleotide-binding</keyword>
<evidence type="ECO:0000256" key="5">
    <source>
        <dbReference type="ARBA" id="ARBA00022741"/>
    </source>
</evidence>
<keyword evidence="7 9" id="KW-1133">Transmembrane helix</keyword>
<comment type="similarity">
    <text evidence="2">Belongs to the ABC transporter superfamily. ABCC family. Conjugate transporter (TC 3.A.1.208) subfamily.</text>
</comment>
<dbReference type="PANTHER" id="PTHR24223:SF456">
    <property type="entry name" value="MULTIDRUG RESISTANCE-ASSOCIATED PROTEIN LETHAL(2)03659"/>
    <property type="match status" value="1"/>
</dbReference>
<organism evidence="11 12">
    <name type="scientific">Rotaria sordida</name>
    <dbReference type="NCBI Taxonomy" id="392033"/>
    <lineage>
        <taxon>Eukaryota</taxon>
        <taxon>Metazoa</taxon>
        <taxon>Spiralia</taxon>
        <taxon>Gnathifera</taxon>
        <taxon>Rotifera</taxon>
        <taxon>Eurotatoria</taxon>
        <taxon>Bdelloidea</taxon>
        <taxon>Philodinida</taxon>
        <taxon>Philodinidae</taxon>
        <taxon>Rotaria</taxon>
    </lineage>
</organism>
<feature type="non-terminal residue" evidence="11">
    <location>
        <position position="1"/>
    </location>
</feature>
<accession>A0A820JUJ5</accession>
<dbReference type="PANTHER" id="PTHR24223">
    <property type="entry name" value="ATP-BINDING CASSETTE SUB-FAMILY C"/>
    <property type="match status" value="1"/>
</dbReference>
<comment type="subcellular location">
    <subcellularLocation>
        <location evidence="1">Membrane</location>
        <topology evidence="1">Multi-pass membrane protein</topology>
    </subcellularLocation>
</comment>
<evidence type="ECO:0000256" key="8">
    <source>
        <dbReference type="ARBA" id="ARBA00023136"/>
    </source>
</evidence>
<feature type="domain" description="ABC transmembrane type-1" evidence="10">
    <location>
        <begin position="1"/>
        <end position="87"/>
    </location>
</feature>